<dbReference type="EMBL" id="JAERRC010000034">
    <property type="protein sequence ID" value="MBL0706650.1"/>
    <property type="molecule type" value="Genomic_DNA"/>
</dbReference>
<dbReference type="RefSeq" id="WP_189695337.1">
    <property type="nucleotide sequence ID" value="NZ_BNCM01000024.1"/>
</dbReference>
<comment type="caution">
    <text evidence="2">The sequence shown here is derived from an EMBL/GenBank/DDBJ whole genome shotgun (WGS) entry which is preliminary data.</text>
</comment>
<reference evidence="2 3" key="1">
    <citation type="submission" date="2021-01" db="EMBL/GenBank/DDBJ databases">
        <title>Genome public.</title>
        <authorList>
            <person name="Liu C."/>
            <person name="Sun Q."/>
        </authorList>
    </citation>
    <scope>NUCLEOTIDE SEQUENCE [LARGE SCALE GENOMIC DNA]</scope>
    <source>
        <strain evidence="2 3">JC656</strain>
    </source>
</reference>
<dbReference type="Gene3D" id="1.10.10.10">
    <property type="entry name" value="Winged helix-like DNA-binding domain superfamily/Winged helix DNA-binding domain"/>
    <property type="match status" value="1"/>
</dbReference>
<organism evidence="2 3">
    <name type="scientific">Sinomonas cellulolyticus</name>
    <dbReference type="NCBI Taxonomy" id="2801916"/>
    <lineage>
        <taxon>Bacteria</taxon>
        <taxon>Bacillati</taxon>
        <taxon>Actinomycetota</taxon>
        <taxon>Actinomycetes</taxon>
        <taxon>Micrococcales</taxon>
        <taxon>Micrococcaceae</taxon>
        <taxon>Sinomonas</taxon>
    </lineage>
</organism>
<evidence type="ECO:0000313" key="2">
    <source>
        <dbReference type="EMBL" id="MBL0706650.1"/>
    </source>
</evidence>
<evidence type="ECO:0000313" key="3">
    <source>
        <dbReference type="Proteomes" id="UP000639051"/>
    </source>
</evidence>
<protein>
    <submittedName>
        <fullName evidence="2">Lrp/AsnC family transcriptional regulator</fullName>
    </submittedName>
</protein>
<dbReference type="SMART" id="SM00344">
    <property type="entry name" value="HTH_ASNC"/>
    <property type="match status" value="1"/>
</dbReference>
<dbReference type="InterPro" id="IPR011008">
    <property type="entry name" value="Dimeric_a/b-barrel"/>
</dbReference>
<feature type="domain" description="Transcription regulator AsnC/Lrp ligand binding" evidence="1">
    <location>
        <begin position="84"/>
        <end position="151"/>
    </location>
</feature>
<evidence type="ECO:0000259" key="1">
    <source>
        <dbReference type="Pfam" id="PF01037"/>
    </source>
</evidence>
<dbReference type="PANTHER" id="PTHR30154">
    <property type="entry name" value="LEUCINE-RESPONSIVE REGULATORY PROTEIN"/>
    <property type="match status" value="1"/>
</dbReference>
<name>A0ABS1K4P6_9MICC</name>
<dbReference type="InterPro" id="IPR036388">
    <property type="entry name" value="WH-like_DNA-bd_sf"/>
</dbReference>
<dbReference type="Proteomes" id="UP000639051">
    <property type="component" value="Unassembled WGS sequence"/>
</dbReference>
<sequence>MQTDAGIGSDHASSDLEHVLTEADLELINALQIAPRATWQDAGRILGVRPATLAVRWERIRRSRVAWITGYSIGDPTAMNLAFVDVDCEPGRVGEVADALCEIPEVQSVELPAGHHDLLLTVFTPTVTDYARTTGPAILRVPGVERTQTSLGSRLHLAGHSWRLSALDPAKAAAFAALPAPRPAPGPLPEACQDLLPLLMRDGRATAAQMAKILDRNASTVQRQLARVLGSGLMSFRCDVAHGLVGFPVTCTWYAKVPPGKHAAAAVAVRSLRSVRLAASVTGQANFIVTMWLRSVAEVMNAELALQEKIPGIELIESLVMLRIAKRMGVLLDPDGRSLHRSVVAGGVMPSDLDDSSLPAE</sequence>
<accession>A0ABS1K4P6</accession>
<dbReference type="SUPFAM" id="SSF54909">
    <property type="entry name" value="Dimeric alpha+beta barrel"/>
    <property type="match status" value="2"/>
</dbReference>
<gene>
    <name evidence="2" type="ORF">JJE72_14240</name>
</gene>
<proteinExistence type="predicted"/>
<dbReference type="Gene3D" id="3.30.70.920">
    <property type="match status" value="2"/>
</dbReference>
<keyword evidence="3" id="KW-1185">Reference proteome</keyword>
<dbReference type="InterPro" id="IPR019887">
    <property type="entry name" value="Tscrpt_reg_AsnC/Lrp_C"/>
</dbReference>
<dbReference type="InterPro" id="IPR019888">
    <property type="entry name" value="Tscrpt_reg_AsnC-like"/>
</dbReference>
<dbReference type="PANTHER" id="PTHR30154:SF34">
    <property type="entry name" value="TRANSCRIPTIONAL REGULATOR AZLB"/>
    <property type="match status" value="1"/>
</dbReference>
<dbReference type="Pfam" id="PF01037">
    <property type="entry name" value="AsnC_trans_reg"/>
    <property type="match status" value="1"/>
</dbReference>